<feature type="compositionally biased region" description="Basic and acidic residues" evidence="11">
    <location>
        <begin position="130"/>
        <end position="142"/>
    </location>
</feature>
<evidence type="ECO:0000256" key="7">
    <source>
        <dbReference type="ARBA" id="ARBA00023015"/>
    </source>
</evidence>
<keyword evidence="7 10" id="KW-0805">Transcription regulation</keyword>
<accession>A0A2T9YZS8</accession>
<dbReference type="InterPro" id="IPR038567">
    <property type="entry name" value="T_Elf1_sf"/>
</dbReference>
<dbReference type="GO" id="GO:0008270">
    <property type="term" value="F:zinc ion binding"/>
    <property type="evidence" value="ECO:0007669"/>
    <property type="project" value="UniProtKB-KW"/>
</dbReference>
<reference evidence="12 13" key="1">
    <citation type="journal article" date="2018" name="MBio">
        <title>Comparative Genomics Reveals the Core Gene Toolbox for the Fungus-Insect Symbiosis.</title>
        <authorList>
            <person name="Wang Y."/>
            <person name="Stata M."/>
            <person name="Wang W."/>
            <person name="Stajich J.E."/>
            <person name="White M.M."/>
            <person name="Moncalvo J.M."/>
        </authorList>
    </citation>
    <scope>NUCLEOTIDE SEQUENCE [LARGE SCALE GENOMIC DNA]</scope>
    <source>
        <strain evidence="12 13">SWE-8-4</strain>
    </source>
</reference>
<keyword evidence="6 10" id="KW-0862">Zinc</keyword>
<dbReference type="SUPFAM" id="SSF57783">
    <property type="entry name" value="Zinc beta-ribbon"/>
    <property type="match status" value="1"/>
</dbReference>
<dbReference type="Gene3D" id="2.20.25.190">
    <property type="match status" value="1"/>
</dbReference>
<comment type="caution">
    <text evidence="12">The sequence shown here is derived from an EMBL/GenBank/DDBJ whole genome shotgun (WGS) entry which is preliminary data.</text>
</comment>
<keyword evidence="8 10" id="KW-0804">Transcription</keyword>
<evidence type="ECO:0000256" key="2">
    <source>
        <dbReference type="ARBA" id="ARBA00004123"/>
    </source>
</evidence>
<dbReference type="InterPro" id="IPR007808">
    <property type="entry name" value="Elf1"/>
</dbReference>
<comment type="similarity">
    <text evidence="3 10">Belongs to the ELOF1 family.</text>
</comment>
<keyword evidence="5 10" id="KW-0863">Zinc-finger</keyword>
<evidence type="ECO:0000256" key="3">
    <source>
        <dbReference type="ARBA" id="ARBA00009730"/>
    </source>
</evidence>
<evidence type="ECO:0000256" key="4">
    <source>
        <dbReference type="ARBA" id="ARBA00022723"/>
    </source>
</evidence>
<dbReference type="Proteomes" id="UP000245383">
    <property type="component" value="Unassembled WGS sequence"/>
</dbReference>
<dbReference type="GO" id="GO:0008023">
    <property type="term" value="C:transcription elongation factor complex"/>
    <property type="evidence" value="ECO:0007669"/>
    <property type="project" value="TreeGrafter"/>
</dbReference>
<dbReference type="EMBL" id="MBFR01000006">
    <property type="protein sequence ID" value="PVU97855.1"/>
    <property type="molecule type" value="Genomic_DNA"/>
</dbReference>
<evidence type="ECO:0000313" key="13">
    <source>
        <dbReference type="Proteomes" id="UP000245383"/>
    </source>
</evidence>
<dbReference type="OrthoDB" id="445983at2759"/>
<evidence type="ECO:0000256" key="8">
    <source>
        <dbReference type="ARBA" id="ARBA00023163"/>
    </source>
</evidence>
<feature type="compositionally biased region" description="Basic and acidic residues" evidence="11">
    <location>
        <begin position="104"/>
        <end position="121"/>
    </location>
</feature>
<dbReference type="GO" id="GO:0006368">
    <property type="term" value="P:transcription elongation by RNA polymerase II"/>
    <property type="evidence" value="ECO:0007669"/>
    <property type="project" value="TreeGrafter"/>
</dbReference>
<feature type="region of interest" description="Disordered" evidence="11">
    <location>
        <begin position="84"/>
        <end position="183"/>
    </location>
</feature>
<keyword evidence="9 10" id="KW-0539">Nucleus</keyword>
<evidence type="ECO:0000256" key="5">
    <source>
        <dbReference type="ARBA" id="ARBA00022771"/>
    </source>
</evidence>
<dbReference type="PANTHER" id="PTHR20934:SF0">
    <property type="entry name" value="TRANSCRIPTION ELONGATION FACTOR 1 HOMOLOG"/>
    <property type="match status" value="1"/>
</dbReference>
<evidence type="ECO:0000256" key="1">
    <source>
        <dbReference type="ARBA" id="ARBA00003357"/>
    </source>
</evidence>
<evidence type="ECO:0000313" key="12">
    <source>
        <dbReference type="EMBL" id="PVU97855.1"/>
    </source>
</evidence>
<dbReference type="PANTHER" id="PTHR20934">
    <property type="entry name" value="TRANSCRIPTION ELONGATION FACTOR 1 HOMOLOG"/>
    <property type="match status" value="1"/>
</dbReference>
<sequence>MGKRKTKTKLVKSSRPKLDTQFDCLFCNHEKTVSVTMSRDVKIGYLSCKVCKVTYEARINKLSMPIDVYSEWIDACDDLKKREAKGLPLEPQNDNDDYGYNQNSDRDEDVRYANKREKNIADEDSSEETYYSKDKKSQRFEEPDNYFSGDESAREEPEYDEDPEVRHKNPAKRAKINTLYSDE</sequence>
<organism evidence="12 13">
    <name type="scientific">Smittium simulii</name>
    <dbReference type="NCBI Taxonomy" id="133385"/>
    <lineage>
        <taxon>Eukaryota</taxon>
        <taxon>Fungi</taxon>
        <taxon>Fungi incertae sedis</taxon>
        <taxon>Zoopagomycota</taxon>
        <taxon>Kickxellomycotina</taxon>
        <taxon>Harpellomycetes</taxon>
        <taxon>Harpellales</taxon>
        <taxon>Legeriomycetaceae</taxon>
        <taxon>Smittium</taxon>
    </lineage>
</organism>
<dbReference type="AlphaFoldDB" id="A0A2T9YZS8"/>
<proteinExistence type="inferred from homology"/>
<name>A0A2T9YZS8_9FUNG</name>
<comment type="subcellular location">
    <subcellularLocation>
        <location evidence="2 10">Nucleus</location>
    </subcellularLocation>
</comment>
<keyword evidence="13" id="KW-1185">Reference proteome</keyword>
<dbReference type="FunFam" id="2.20.25.190:FF:000001">
    <property type="entry name" value="Transcription elongation factor 1 homolog"/>
    <property type="match status" value="1"/>
</dbReference>
<gene>
    <name evidence="12" type="ORF">BB561_000248</name>
</gene>
<evidence type="ECO:0000256" key="9">
    <source>
        <dbReference type="ARBA" id="ARBA00023242"/>
    </source>
</evidence>
<evidence type="ECO:0000256" key="6">
    <source>
        <dbReference type="ARBA" id="ARBA00022833"/>
    </source>
</evidence>
<keyword evidence="4 10" id="KW-0479">Metal-binding</keyword>
<dbReference type="STRING" id="133385.A0A2T9YZS8"/>
<protein>
    <recommendedName>
        <fullName evidence="10">Transcription elongation factor 1 homolog</fullName>
    </recommendedName>
</protein>
<dbReference type="Pfam" id="PF05129">
    <property type="entry name" value="Zn_ribbon_Elf1"/>
    <property type="match status" value="1"/>
</dbReference>
<evidence type="ECO:0000256" key="11">
    <source>
        <dbReference type="SAM" id="MobiDB-lite"/>
    </source>
</evidence>
<comment type="function">
    <text evidence="1 10">Transcription elongation factor implicated in the maintenance of proper chromatin structure in actively transcribed regions.</text>
</comment>
<dbReference type="GO" id="GO:0000993">
    <property type="term" value="F:RNA polymerase II complex binding"/>
    <property type="evidence" value="ECO:0007669"/>
    <property type="project" value="TreeGrafter"/>
</dbReference>
<evidence type="ECO:0000256" key="10">
    <source>
        <dbReference type="RuleBase" id="RU364033"/>
    </source>
</evidence>